<dbReference type="OrthoDB" id="680837at2"/>
<organism evidence="2 3">
    <name type="scientific">Mucilaginibacter pedocola</name>
    <dbReference type="NCBI Taxonomy" id="1792845"/>
    <lineage>
        <taxon>Bacteria</taxon>
        <taxon>Pseudomonadati</taxon>
        <taxon>Bacteroidota</taxon>
        <taxon>Sphingobacteriia</taxon>
        <taxon>Sphingobacteriales</taxon>
        <taxon>Sphingobacteriaceae</taxon>
        <taxon>Mucilaginibacter</taxon>
    </lineage>
</organism>
<dbReference type="Proteomes" id="UP000189739">
    <property type="component" value="Unassembled WGS sequence"/>
</dbReference>
<dbReference type="RefSeq" id="WP_078347113.1">
    <property type="nucleotide sequence ID" value="NZ_MBTF01000004.1"/>
</dbReference>
<feature type="chain" id="PRO_5013386446" evidence="1">
    <location>
        <begin position="23"/>
        <end position="227"/>
    </location>
</feature>
<dbReference type="STRING" id="1792845.BC343_22750"/>
<evidence type="ECO:0000256" key="1">
    <source>
        <dbReference type="SAM" id="SignalP"/>
    </source>
</evidence>
<sequence length="227" mass="25586">MNFKKLFTLAFCLSVFATTASAQFMHQRDYRLITTSQYTDVEGSPYLFEDWEPGSVTLVNGVSSTEQMQLKYNVVDDVLTFKDKASGEEMAFVQKVKEFKIAPNAGLTDAKYMKLYRSGFTGIEGTTADSFFEVLADGKAQLLKRFTKVVFESQDIGSASKKKTFLEKEKYYIIMGGKATVVKNDKKSILSVLADKQPQLEDYIKTNKVSFKSDAQVGKLVDYYNTL</sequence>
<gene>
    <name evidence="2" type="ORF">BC343_22750</name>
</gene>
<evidence type="ECO:0000313" key="3">
    <source>
        <dbReference type="Proteomes" id="UP000189739"/>
    </source>
</evidence>
<evidence type="ECO:0000313" key="2">
    <source>
        <dbReference type="EMBL" id="OOQ60797.1"/>
    </source>
</evidence>
<proteinExistence type="predicted"/>
<dbReference type="EMBL" id="MBTF01000004">
    <property type="protein sequence ID" value="OOQ60797.1"/>
    <property type="molecule type" value="Genomic_DNA"/>
</dbReference>
<feature type="signal peptide" evidence="1">
    <location>
        <begin position="1"/>
        <end position="22"/>
    </location>
</feature>
<keyword evidence="1" id="KW-0732">Signal</keyword>
<dbReference type="AlphaFoldDB" id="A0A1S9PIP2"/>
<comment type="caution">
    <text evidence="2">The sequence shown here is derived from an EMBL/GenBank/DDBJ whole genome shotgun (WGS) entry which is preliminary data.</text>
</comment>
<accession>A0A1S9PIP2</accession>
<protein>
    <submittedName>
        <fullName evidence="2">Uncharacterized protein</fullName>
    </submittedName>
</protein>
<name>A0A1S9PIP2_9SPHI</name>
<keyword evidence="3" id="KW-1185">Reference proteome</keyword>
<reference evidence="2 3" key="1">
    <citation type="submission" date="2016-07" db="EMBL/GenBank/DDBJ databases">
        <title>Genomic analysis of zinc-resistant bacterium Mucilaginibacter pedocola TBZ30.</title>
        <authorList>
            <person name="Huang J."/>
            <person name="Tang J."/>
        </authorList>
    </citation>
    <scope>NUCLEOTIDE SEQUENCE [LARGE SCALE GENOMIC DNA]</scope>
    <source>
        <strain evidence="2 3">TBZ30</strain>
    </source>
</reference>